<protein>
    <submittedName>
        <fullName evidence="6">Uncharacterized protein</fullName>
    </submittedName>
</protein>
<evidence type="ECO:0000313" key="6">
    <source>
        <dbReference type="EMBL" id="OAE29563.1"/>
    </source>
</evidence>
<dbReference type="PANTHER" id="PTHR24186:SF38">
    <property type="entry name" value="ANKYRIN REPEAT FAMILY PROTEIN"/>
    <property type="match status" value="1"/>
</dbReference>
<keyword evidence="5" id="KW-0472">Membrane</keyword>
<feature type="transmembrane region" description="Helical" evidence="5">
    <location>
        <begin position="393"/>
        <end position="417"/>
    </location>
</feature>
<dbReference type="EMBL" id="LVLJ01001444">
    <property type="protein sequence ID" value="OAE29563.1"/>
    <property type="molecule type" value="Genomic_DNA"/>
</dbReference>
<gene>
    <name evidence="6" type="ORF">AXG93_702s1160</name>
</gene>
<dbReference type="InterPro" id="IPR002110">
    <property type="entry name" value="Ankyrin_rpt"/>
</dbReference>
<dbReference type="Pfam" id="PF12796">
    <property type="entry name" value="Ank_2"/>
    <property type="match status" value="2"/>
</dbReference>
<evidence type="ECO:0000256" key="1">
    <source>
        <dbReference type="ARBA" id="ARBA00022737"/>
    </source>
</evidence>
<dbReference type="AlphaFoldDB" id="A0A176WA55"/>
<organism evidence="6 7">
    <name type="scientific">Marchantia polymorpha subsp. ruderalis</name>
    <dbReference type="NCBI Taxonomy" id="1480154"/>
    <lineage>
        <taxon>Eukaryota</taxon>
        <taxon>Viridiplantae</taxon>
        <taxon>Streptophyta</taxon>
        <taxon>Embryophyta</taxon>
        <taxon>Marchantiophyta</taxon>
        <taxon>Marchantiopsida</taxon>
        <taxon>Marchantiidae</taxon>
        <taxon>Marchantiales</taxon>
        <taxon>Marchantiaceae</taxon>
        <taxon>Marchantia</taxon>
    </lineage>
</organism>
<evidence type="ECO:0000256" key="3">
    <source>
        <dbReference type="PROSITE-ProRule" id="PRU00023"/>
    </source>
</evidence>
<dbReference type="PROSITE" id="PS50297">
    <property type="entry name" value="ANK_REP_REGION"/>
    <property type="match status" value="1"/>
</dbReference>
<keyword evidence="2 3" id="KW-0040">ANK repeat</keyword>
<name>A0A176WA55_MARPO</name>
<reference evidence="6" key="1">
    <citation type="submission" date="2016-03" db="EMBL/GenBank/DDBJ databases">
        <title>Mechanisms controlling the formation of the plant cell surface in tip-growing cells are functionally conserved among land plants.</title>
        <authorList>
            <person name="Honkanen S."/>
            <person name="Jones V.A."/>
            <person name="Morieri G."/>
            <person name="Champion C."/>
            <person name="Hetherington A.J."/>
            <person name="Kelly S."/>
            <person name="Saint-Marcoux D."/>
            <person name="Proust H."/>
            <person name="Prescott H."/>
            <person name="Dolan L."/>
        </authorList>
    </citation>
    <scope>NUCLEOTIDE SEQUENCE [LARGE SCALE GENOMIC DNA]</scope>
    <source>
        <tissue evidence="6">Whole gametophyte</tissue>
    </source>
</reference>
<evidence type="ECO:0000313" key="7">
    <source>
        <dbReference type="Proteomes" id="UP000077202"/>
    </source>
</evidence>
<dbReference type="SMART" id="SM00248">
    <property type="entry name" value="ANK"/>
    <property type="match status" value="5"/>
</dbReference>
<proteinExistence type="predicted"/>
<accession>A0A176WA55</accession>
<feature type="transmembrane region" description="Helical" evidence="5">
    <location>
        <begin position="429"/>
        <end position="449"/>
    </location>
</feature>
<feature type="transmembrane region" description="Helical" evidence="5">
    <location>
        <begin position="507"/>
        <end position="526"/>
    </location>
</feature>
<dbReference type="SUPFAM" id="SSF48403">
    <property type="entry name" value="Ankyrin repeat"/>
    <property type="match status" value="1"/>
</dbReference>
<feature type="transmembrane region" description="Helical" evidence="5">
    <location>
        <begin position="470"/>
        <end position="495"/>
    </location>
</feature>
<sequence length="746" mass="83020">MVLHGDVRLVGRWTGGAAETRSGRTDKEELRVRDWALASAAVQRNRELRALEEEEEDREIGREGSMARGESEAREASSGTGKELMDEFRAALRSPASLQSFVARGADPERAPVQVWRKALLWACAAGQEDFVAEFLNSSPFQSLVHTARDADEYTALHRAVVGGHLGVARLLSRIAYYPFPVLHARTKGGWTALHLAVCANDVQMVDLLLKWYEGIDLPPRCLWDFRDDAWMTPLQYGVIQESQNRAPAGELSNPPRVVRLLARSEAFRVHLNAVDYFRRSALHMACAHKSAAVEELLDVPAVDSNAVDCCAYTPLHWAVLAGATDAVRAFTRRATDRTIRTTEEDVEGRPVLQIAIENREIDHKVGRDLQKLLLTVPEVKDEVERLYRDRQVFVDAANAILVGAALIASVTFGGWLQPPHGDDAEVRIFWAFNSLSFFFALATVMAGAGTVLPMSDVYIGNTVTSIRRWLALTSFLLLVSVVLVLGAFAAAGFASLPGIPLLRGNMVATTAVGTVVCGVIGLLFLRRLSRILDRRLQEYVDDFKLLFAGLLPTMASPRRRSMVEVNALLNKSRAGIINSAGADFPRRIEGSYHLANVVLSFDDACEREASLKARGQSQGQSQGVSRRQGVSSRHEPVDESEELPVMKRMKVFEQAYQEVRSGLNEEEATLNMLTLTDLCDESNDNHNGLHFWSDFAPVHCRKRARKKDLELWGAIQTGIHDKKMHLEEENTKFYYTVGSFDDWNL</sequence>
<keyword evidence="7" id="KW-1185">Reference proteome</keyword>
<feature type="region of interest" description="Disordered" evidence="4">
    <location>
        <begin position="611"/>
        <end position="643"/>
    </location>
</feature>
<dbReference type="GO" id="GO:0005886">
    <property type="term" value="C:plasma membrane"/>
    <property type="evidence" value="ECO:0007669"/>
    <property type="project" value="TreeGrafter"/>
</dbReference>
<comment type="caution">
    <text evidence="6">The sequence shown here is derived from an EMBL/GenBank/DDBJ whole genome shotgun (WGS) entry which is preliminary data.</text>
</comment>
<keyword evidence="5" id="KW-1133">Transmembrane helix</keyword>
<keyword evidence="1" id="KW-0677">Repeat</keyword>
<keyword evidence="5" id="KW-0812">Transmembrane</keyword>
<dbReference type="InterPro" id="IPR036770">
    <property type="entry name" value="Ankyrin_rpt-contain_sf"/>
</dbReference>
<evidence type="ECO:0000256" key="2">
    <source>
        <dbReference type="ARBA" id="ARBA00023043"/>
    </source>
</evidence>
<dbReference type="PROSITE" id="PS50088">
    <property type="entry name" value="ANK_REPEAT"/>
    <property type="match status" value="1"/>
</dbReference>
<dbReference type="Proteomes" id="UP000077202">
    <property type="component" value="Unassembled WGS sequence"/>
</dbReference>
<feature type="repeat" description="ANK" evidence="3">
    <location>
        <begin position="189"/>
        <end position="211"/>
    </location>
</feature>
<feature type="region of interest" description="Disordered" evidence="4">
    <location>
        <begin position="50"/>
        <end position="82"/>
    </location>
</feature>
<feature type="compositionally biased region" description="Low complexity" evidence="4">
    <location>
        <begin position="615"/>
        <end position="632"/>
    </location>
</feature>
<dbReference type="Gene3D" id="1.25.40.20">
    <property type="entry name" value="Ankyrin repeat-containing domain"/>
    <property type="match status" value="1"/>
</dbReference>
<evidence type="ECO:0000256" key="5">
    <source>
        <dbReference type="SAM" id="Phobius"/>
    </source>
</evidence>
<evidence type="ECO:0000256" key="4">
    <source>
        <dbReference type="SAM" id="MobiDB-lite"/>
    </source>
</evidence>
<dbReference type="PANTHER" id="PTHR24186">
    <property type="entry name" value="PROTEIN PHOSPHATASE 1 REGULATORY SUBUNIT"/>
    <property type="match status" value="1"/>
</dbReference>